<dbReference type="Proteomes" id="UP000095286">
    <property type="component" value="Unplaced"/>
</dbReference>
<sequence>MGIMSTVYCGITEDMWHFLACRFSIGLANGGAISTVTLVMELLLPKQRIALRAFFNWGVARFIACIVYGIIAMPLVFIVLFIIPESPTYLHNKGKIDLMIRSEKKIAQISGVPFIPKENSPIIEKETICSVLSNRDLIKKLSVLWIMFFCSSFCSYGMDLYSNEISGNLFINQLFFAITIWASKTILPVLDNKFDWFTRRFLHQSSQGIVIICFAVLAILVSCHYNGILILAINVIGIAFIEYTWDACYLSGIELMPTNVRSSALGSCSMMARCAAILAPMLPFVNTLWPGASYALIAIVGSFNLTVSYLYLSESKNVILDNVHLKKEDEKEDVTTSFIKDERQS</sequence>
<organism evidence="1 2">
    <name type="scientific">Rhabditophanes sp. KR3021</name>
    <dbReference type="NCBI Taxonomy" id="114890"/>
    <lineage>
        <taxon>Eukaryota</taxon>
        <taxon>Metazoa</taxon>
        <taxon>Ecdysozoa</taxon>
        <taxon>Nematoda</taxon>
        <taxon>Chromadorea</taxon>
        <taxon>Rhabditida</taxon>
        <taxon>Tylenchina</taxon>
        <taxon>Panagrolaimomorpha</taxon>
        <taxon>Strongyloidoidea</taxon>
        <taxon>Alloionematidae</taxon>
        <taxon>Rhabditophanes</taxon>
    </lineage>
</organism>
<dbReference type="WBParaSite" id="RSKR_0000359400.1">
    <property type="protein sequence ID" value="RSKR_0000359400.1"/>
    <property type="gene ID" value="RSKR_0000359400"/>
</dbReference>
<protein>
    <submittedName>
        <fullName evidence="2">MFS domain-containing protein</fullName>
    </submittedName>
</protein>
<name>A0AC35TS62_9BILA</name>
<evidence type="ECO:0000313" key="2">
    <source>
        <dbReference type="WBParaSite" id="RSKR_0000359400.1"/>
    </source>
</evidence>
<reference evidence="2" key="1">
    <citation type="submission" date="2016-11" db="UniProtKB">
        <authorList>
            <consortium name="WormBaseParasite"/>
        </authorList>
    </citation>
    <scope>IDENTIFICATION</scope>
    <source>
        <strain evidence="2">KR3021</strain>
    </source>
</reference>
<accession>A0AC35TS62</accession>
<proteinExistence type="predicted"/>
<evidence type="ECO:0000313" key="1">
    <source>
        <dbReference type="Proteomes" id="UP000095286"/>
    </source>
</evidence>